<protein>
    <submittedName>
        <fullName evidence="1">Uncharacterized protein</fullName>
    </submittedName>
</protein>
<proteinExistence type="predicted"/>
<dbReference type="AlphaFoldDB" id="X1DQW7"/>
<gene>
    <name evidence="1" type="ORF">S03H2_01884</name>
</gene>
<comment type="caution">
    <text evidence="1">The sequence shown here is derived from an EMBL/GenBank/DDBJ whole genome shotgun (WGS) entry which is preliminary data.</text>
</comment>
<reference evidence="1" key="1">
    <citation type="journal article" date="2014" name="Front. Microbiol.">
        <title>High frequency of phylogenetically diverse reductive dehalogenase-homologous genes in deep subseafloor sedimentary metagenomes.</title>
        <authorList>
            <person name="Kawai M."/>
            <person name="Futagami T."/>
            <person name="Toyoda A."/>
            <person name="Takaki Y."/>
            <person name="Nishi S."/>
            <person name="Hori S."/>
            <person name="Arai W."/>
            <person name="Tsubouchi T."/>
            <person name="Morono Y."/>
            <person name="Uchiyama I."/>
            <person name="Ito T."/>
            <person name="Fujiyama A."/>
            <person name="Inagaki F."/>
            <person name="Takami H."/>
        </authorList>
    </citation>
    <scope>NUCLEOTIDE SEQUENCE</scope>
    <source>
        <strain evidence="1">Expedition CK06-06</strain>
    </source>
</reference>
<dbReference type="EMBL" id="BARU01000588">
    <property type="protein sequence ID" value="GAH22552.1"/>
    <property type="molecule type" value="Genomic_DNA"/>
</dbReference>
<sequence length="43" mass="5125">MPYKCFYPCISACDGIMQQEKEKEELNAYKLKIVKKYMSMLVE</sequence>
<accession>X1DQW7</accession>
<organism evidence="1">
    <name type="scientific">marine sediment metagenome</name>
    <dbReference type="NCBI Taxonomy" id="412755"/>
    <lineage>
        <taxon>unclassified sequences</taxon>
        <taxon>metagenomes</taxon>
        <taxon>ecological metagenomes</taxon>
    </lineage>
</organism>
<evidence type="ECO:0000313" key="1">
    <source>
        <dbReference type="EMBL" id="GAH22552.1"/>
    </source>
</evidence>
<name>X1DQW7_9ZZZZ</name>